<sequence length="107" mass="11583">MTTLPVAEARANFSKIVESASTTHERFEVTRNGSRAVVILGAEDYDVLLETIDILSDSTALDDIREGLRDLEAGDVVDADDVRDAMIEARRLGGELRVGGQPAPRAE</sequence>
<evidence type="ECO:0000256" key="2">
    <source>
        <dbReference type="RuleBase" id="RU362080"/>
    </source>
</evidence>
<dbReference type="Gene3D" id="1.10.1220.170">
    <property type="match status" value="1"/>
</dbReference>
<accession>A0ABT2GU60</accession>
<dbReference type="Proteomes" id="UP001165584">
    <property type="component" value="Unassembled WGS sequence"/>
</dbReference>
<evidence type="ECO:0000256" key="1">
    <source>
        <dbReference type="ARBA" id="ARBA00009981"/>
    </source>
</evidence>
<name>A0ABT2GU60_9MICO</name>
<comment type="caution">
    <text evidence="3">The sequence shown here is derived from an EMBL/GenBank/DDBJ whole genome shotgun (WGS) entry which is preliminary data.</text>
</comment>
<dbReference type="Gene3D" id="3.40.1620.10">
    <property type="entry name" value="YefM-like domain"/>
    <property type="match status" value="1"/>
</dbReference>
<reference evidence="3" key="1">
    <citation type="submission" date="2022-08" db="EMBL/GenBank/DDBJ databases">
        <authorList>
            <person name="Deng Y."/>
            <person name="Han X.-F."/>
            <person name="Zhang Y.-Q."/>
        </authorList>
    </citation>
    <scope>NUCLEOTIDE SEQUENCE</scope>
    <source>
        <strain evidence="3">CPCC 205763</strain>
    </source>
</reference>
<evidence type="ECO:0000313" key="3">
    <source>
        <dbReference type="EMBL" id="MCS5718474.1"/>
    </source>
</evidence>
<dbReference type="PANTHER" id="PTHR33713">
    <property type="entry name" value="ANTITOXIN YAFN-RELATED"/>
    <property type="match status" value="1"/>
</dbReference>
<proteinExistence type="inferred from homology"/>
<dbReference type="RefSeq" id="WP_259507381.1">
    <property type="nucleotide sequence ID" value="NZ_JANLCM010000001.1"/>
</dbReference>
<dbReference type="InterPro" id="IPR006442">
    <property type="entry name" value="Antitoxin_Phd/YefM"/>
</dbReference>
<dbReference type="InterPro" id="IPR036165">
    <property type="entry name" value="YefM-like_sf"/>
</dbReference>
<dbReference type="SUPFAM" id="SSF143120">
    <property type="entry name" value="YefM-like"/>
    <property type="match status" value="1"/>
</dbReference>
<dbReference type="NCBIfam" id="TIGR01552">
    <property type="entry name" value="phd_fam"/>
    <property type="match status" value="1"/>
</dbReference>
<organism evidence="3 4">
    <name type="scientific">Herbiconiux aconitum</name>
    <dbReference type="NCBI Taxonomy" id="2970913"/>
    <lineage>
        <taxon>Bacteria</taxon>
        <taxon>Bacillati</taxon>
        <taxon>Actinomycetota</taxon>
        <taxon>Actinomycetes</taxon>
        <taxon>Micrococcales</taxon>
        <taxon>Microbacteriaceae</taxon>
        <taxon>Herbiconiux</taxon>
    </lineage>
</organism>
<protein>
    <recommendedName>
        <fullName evidence="2">Antitoxin</fullName>
    </recommendedName>
</protein>
<dbReference type="InterPro" id="IPR051405">
    <property type="entry name" value="phD/YefM_antitoxin"/>
</dbReference>
<comment type="function">
    <text evidence="2">Antitoxin component of a type II toxin-antitoxin (TA) system.</text>
</comment>
<comment type="similarity">
    <text evidence="1 2">Belongs to the phD/YefM antitoxin family.</text>
</comment>
<gene>
    <name evidence="3" type="ORF">N1027_10030</name>
</gene>
<evidence type="ECO:0000313" key="4">
    <source>
        <dbReference type="Proteomes" id="UP001165584"/>
    </source>
</evidence>
<dbReference type="PANTHER" id="PTHR33713:SF10">
    <property type="entry name" value="ANTITOXIN YAFN"/>
    <property type="match status" value="1"/>
</dbReference>
<keyword evidence="4" id="KW-1185">Reference proteome</keyword>
<dbReference type="EMBL" id="JANLCM010000001">
    <property type="protein sequence ID" value="MCS5718474.1"/>
    <property type="molecule type" value="Genomic_DNA"/>
</dbReference>
<dbReference type="Pfam" id="PF02604">
    <property type="entry name" value="PhdYeFM_antitox"/>
    <property type="match status" value="1"/>
</dbReference>